<sequence>MYTMEKDSLIDGKIHLMGLYLVMLALFRESQTVVEAVDIVGFSDSSQCSGSGFTFSGIAQQVCCDFGSTGSILIRNLASCQTGAVYRNGGCTTQVGSGNGPNVLCYVGGSFSGGAWFNGCSRTDALTTSSFISQNEDKATCCTSTVAPNGIIYTKDFSKGAWVLKSDKAKAMLSQLESVHDAEKVNWLKEQGAHLVSGAEVVNMSPSFPDPTSGFVI</sequence>
<keyword evidence="2" id="KW-1185">Reference proteome</keyword>
<evidence type="ECO:0000313" key="1">
    <source>
        <dbReference type="EMBL" id="KAJ7560440.1"/>
    </source>
</evidence>
<accession>A0ACC2E232</accession>
<gene>
    <name evidence="1" type="ORF">O6H91_04G130300</name>
</gene>
<evidence type="ECO:0000313" key="2">
    <source>
        <dbReference type="Proteomes" id="UP001162992"/>
    </source>
</evidence>
<organism evidence="1 2">
    <name type="scientific">Diphasiastrum complanatum</name>
    <name type="common">Issler's clubmoss</name>
    <name type="synonym">Lycopodium complanatum</name>
    <dbReference type="NCBI Taxonomy" id="34168"/>
    <lineage>
        <taxon>Eukaryota</taxon>
        <taxon>Viridiplantae</taxon>
        <taxon>Streptophyta</taxon>
        <taxon>Embryophyta</taxon>
        <taxon>Tracheophyta</taxon>
        <taxon>Lycopodiopsida</taxon>
        <taxon>Lycopodiales</taxon>
        <taxon>Lycopodiaceae</taxon>
        <taxon>Lycopodioideae</taxon>
        <taxon>Diphasiastrum</taxon>
    </lineage>
</organism>
<comment type="caution">
    <text evidence="1">The sequence shown here is derived from an EMBL/GenBank/DDBJ whole genome shotgun (WGS) entry which is preliminary data.</text>
</comment>
<reference evidence="2" key="1">
    <citation type="journal article" date="2024" name="Proc. Natl. Acad. Sci. U.S.A.">
        <title>Extraordinary preservation of gene collinearity over three hundred million years revealed in homosporous lycophytes.</title>
        <authorList>
            <person name="Li C."/>
            <person name="Wickell D."/>
            <person name="Kuo L.Y."/>
            <person name="Chen X."/>
            <person name="Nie B."/>
            <person name="Liao X."/>
            <person name="Peng D."/>
            <person name="Ji J."/>
            <person name="Jenkins J."/>
            <person name="Williams M."/>
            <person name="Shu S."/>
            <person name="Plott C."/>
            <person name="Barry K."/>
            <person name="Rajasekar S."/>
            <person name="Grimwood J."/>
            <person name="Han X."/>
            <person name="Sun S."/>
            <person name="Hou Z."/>
            <person name="He W."/>
            <person name="Dai G."/>
            <person name="Sun C."/>
            <person name="Schmutz J."/>
            <person name="Leebens-Mack J.H."/>
            <person name="Li F.W."/>
            <person name="Wang L."/>
        </authorList>
    </citation>
    <scope>NUCLEOTIDE SEQUENCE [LARGE SCALE GENOMIC DNA]</scope>
    <source>
        <strain evidence="2">cv. PW_Plant_1</strain>
    </source>
</reference>
<proteinExistence type="predicted"/>
<name>A0ACC2E232_DIPCM</name>
<dbReference type="Proteomes" id="UP001162992">
    <property type="component" value="Chromosome 4"/>
</dbReference>
<dbReference type="EMBL" id="CM055095">
    <property type="protein sequence ID" value="KAJ7560440.1"/>
    <property type="molecule type" value="Genomic_DNA"/>
</dbReference>
<protein>
    <submittedName>
        <fullName evidence="1">Uncharacterized protein</fullName>
    </submittedName>
</protein>